<feature type="region of interest" description="Disordered" evidence="1">
    <location>
        <begin position="107"/>
        <end position="148"/>
    </location>
</feature>
<feature type="compositionally biased region" description="Low complexity" evidence="1">
    <location>
        <begin position="132"/>
        <end position="141"/>
    </location>
</feature>
<dbReference type="SMART" id="SM00513">
    <property type="entry name" value="SAP"/>
    <property type="match status" value="1"/>
</dbReference>
<evidence type="ECO:0000259" key="3">
    <source>
        <dbReference type="SMART" id="SM00513"/>
    </source>
</evidence>
<sequence length="469" mass="51160">MKLSSKQIILVGCLYLPSCVLSFSVPQRRIADLRLGPNLHQTFGVRKGTVRLLSSSSSTQEEDLISDIRSMRVRQLKDELKSAGVDTSDVFEKEELVQRLAAYRKKNPNVESGNVDSSSSAASEDQTRARRSSTSTPSSSSECRIPMDFHSLTPDASVQAKNDGNIFLRPSPGKYPSININLPNHKRPLTLLVDTACSGIVVRPSIIEQYNLPKYNVGMTMQAAGGTTTGNSVSKIVSPRLDDGTKLDDMMVAGQDIGALPNTLDGIIGISFLNQFKYVAFDFEQGELILRKTSSNNDTTAEMEVLAESDCKVCRIQVWTVDVTLDGRGPVTMLLDTGAASTFINWKGAQDCNMNRDHPLISRNRDALGAMGADNMAFELSHRFVLKGRMNLTSNPSKIGAFEPLGIDITKNGPVNIDIGDLPVLETLKSDNVGGILGSDILMRCDVLELDLSRGAPKIKMLKRNSFDN</sequence>
<dbReference type="InterPro" id="IPR003034">
    <property type="entry name" value="SAP_dom"/>
</dbReference>
<dbReference type="SUPFAM" id="SSF50630">
    <property type="entry name" value="Acid proteases"/>
    <property type="match status" value="2"/>
</dbReference>
<feature type="chain" id="PRO_5031259554" description="SAP domain-containing protein" evidence="2">
    <location>
        <begin position="23"/>
        <end position="469"/>
    </location>
</feature>
<dbReference type="Gene3D" id="2.40.70.10">
    <property type="entry name" value="Acid Proteases"/>
    <property type="match status" value="2"/>
</dbReference>
<protein>
    <recommendedName>
        <fullName evidence="3">SAP domain-containing protein</fullName>
    </recommendedName>
</protein>
<evidence type="ECO:0000313" key="4">
    <source>
        <dbReference type="EMBL" id="CAE0457832.1"/>
    </source>
</evidence>
<dbReference type="EMBL" id="HBIO01003894">
    <property type="protein sequence ID" value="CAE0457832.1"/>
    <property type="molecule type" value="Transcribed_RNA"/>
</dbReference>
<feature type="signal peptide" evidence="2">
    <location>
        <begin position="1"/>
        <end position="22"/>
    </location>
</feature>
<dbReference type="InterPro" id="IPR021109">
    <property type="entry name" value="Peptidase_aspartic_dom_sf"/>
</dbReference>
<dbReference type="InterPro" id="IPR036361">
    <property type="entry name" value="SAP_dom_sf"/>
</dbReference>
<organism evidence="4">
    <name type="scientific">Chaetoceros debilis</name>
    <dbReference type="NCBI Taxonomy" id="122233"/>
    <lineage>
        <taxon>Eukaryota</taxon>
        <taxon>Sar</taxon>
        <taxon>Stramenopiles</taxon>
        <taxon>Ochrophyta</taxon>
        <taxon>Bacillariophyta</taxon>
        <taxon>Coscinodiscophyceae</taxon>
        <taxon>Chaetocerotophycidae</taxon>
        <taxon>Chaetocerotales</taxon>
        <taxon>Chaetocerotaceae</taxon>
        <taxon>Chaetoceros</taxon>
    </lineage>
</organism>
<accession>A0A7S3V5A2</accession>
<name>A0A7S3V5A2_9STRA</name>
<dbReference type="Gene3D" id="1.10.720.30">
    <property type="entry name" value="SAP domain"/>
    <property type="match status" value="1"/>
</dbReference>
<evidence type="ECO:0000256" key="1">
    <source>
        <dbReference type="SAM" id="MobiDB-lite"/>
    </source>
</evidence>
<proteinExistence type="predicted"/>
<dbReference type="Pfam" id="PF02037">
    <property type="entry name" value="SAP"/>
    <property type="match status" value="1"/>
</dbReference>
<dbReference type="AlphaFoldDB" id="A0A7S3V5A2"/>
<keyword evidence="2" id="KW-0732">Signal</keyword>
<feature type="compositionally biased region" description="Low complexity" evidence="1">
    <location>
        <begin position="109"/>
        <end position="124"/>
    </location>
</feature>
<evidence type="ECO:0000256" key="2">
    <source>
        <dbReference type="SAM" id="SignalP"/>
    </source>
</evidence>
<reference evidence="4" key="1">
    <citation type="submission" date="2021-01" db="EMBL/GenBank/DDBJ databases">
        <authorList>
            <person name="Corre E."/>
            <person name="Pelletier E."/>
            <person name="Niang G."/>
            <person name="Scheremetjew M."/>
            <person name="Finn R."/>
            <person name="Kale V."/>
            <person name="Holt S."/>
            <person name="Cochrane G."/>
            <person name="Meng A."/>
            <person name="Brown T."/>
            <person name="Cohen L."/>
        </authorList>
    </citation>
    <scope>NUCLEOTIDE SEQUENCE</scope>
    <source>
        <strain evidence="4">MM31A-1</strain>
    </source>
</reference>
<gene>
    <name evidence="4" type="ORF">CDEB00056_LOCUS2673</name>
</gene>
<feature type="domain" description="SAP" evidence="3">
    <location>
        <begin position="68"/>
        <end position="104"/>
    </location>
</feature>